<reference evidence="4" key="1">
    <citation type="journal article" date="2019" name="Int. J. Syst. Evol. Microbiol.">
        <title>The Global Catalogue of Microorganisms (GCM) 10K type strain sequencing project: providing services to taxonomists for standard genome sequencing and annotation.</title>
        <authorList>
            <consortium name="The Broad Institute Genomics Platform"/>
            <consortium name="The Broad Institute Genome Sequencing Center for Infectious Disease"/>
            <person name="Wu L."/>
            <person name="Ma J."/>
        </authorList>
    </citation>
    <scope>NUCLEOTIDE SEQUENCE [LARGE SCALE GENOMIC DNA]</scope>
    <source>
        <strain evidence="4">IBRC-M 10908</strain>
    </source>
</reference>
<feature type="region of interest" description="Disordered" evidence="1">
    <location>
        <begin position="81"/>
        <end position="118"/>
    </location>
</feature>
<evidence type="ECO:0000256" key="2">
    <source>
        <dbReference type="SAM" id="Phobius"/>
    </source>
</evidence>
<gene>
    <name evidence="3" type="ORF">ACFPET_04210</name>
</gene>
<dbReference type="RefSeq" id="WP_380618149.1">
    <property type="nucleotide sequence ID" value="NZ_JBHSDK010000005.1"/>
</dbReference>
<keyword evidence="2" id="KW-0472">Membrane</keyword>
<protein>
    <recommendedName>
        <fullName evidence="5">DNA-binding transcriptional regulator of glucitol operon</fullName>
    </recommendedName>
</protein>
<evidence type="ECO:0000313" key="3">
    <source>
        <dbReference type="EMBL" id="MFC4334399.1"/>
    </source>
</evidence>
<evidence type="ECO:0000313" key="4">
    <source>
        <dbReference type="Proteomes" id="UP001595823"/>
    </source>
</evidence>
<comment type="caution">
    <text evidence="3">The sequence shown here is derived from an EMBL/GenBank/DDBJ whole genome shotgun (WGS) entry which is preliminary data.</text>
</comment>
<evidence type="ECO:0008006" key="5">
    <source>
        <dbReference type="Google" id="ProtNLM"/>
    </source>
</evidence>
<keyword evidence="4" id="KW-1185">Reference proteome</keyword>
<keyword evidence="2" id="KW-0812">Transmembrane</keyword>
<proteinExistence type="predicted"/>
<keyword evidence="2" id="KW-1133">Transmembrane helix</keyword>
<feature type="transmembrane region" description="Helical" evidence="2">
    <location>
        <begin position="52"/>
        <end position="71"/>
    </location>
</feature>
<organism evidence="3 4">
    <name type="scientific">Salininema proteolyticum</name>
    <dbReference type="NCBI Taxonomy" id="1607685"/>
    <lineage>
        <taxon>Bacteria</taxon>
        <taxon>Bacillati</taxon>
        <taxon>Actinomycetota</taxon>
        <taxon>Actinomycetes</taxon>
        <taxon>Glycomycetales</taxon>
        <taxon>Glycomycetaceae</taxon>
        <taxon>Salininema</taxon>
    </lineage>
</organism>
<sequence length="118" mass="13835">MKTARESRPQGWRRLFTPAWIFLHVLAAILIPFFFGMGYWQLSRAQGGNALSWGYALEWPVFALFTLFLWIRQMRIELNQGEPGGKKKRTEKDEPPPMRSPWETDILVRREEEGRALG</sequence>
<evidence type="ECO:0000256" key="1">
    <source>
        <dbReference type="SAM" id="MobiDB-lite"/>
    </source>
</evidence>
<name>A0ABV8TVA7_9ACTN</name>
<accession>A0ABV8TVA7</accession>
<feature type="compositionally biased region" description="Basic and acidic residues" evidence="1">
    <location>
        <begin position="106"/>
        <end position="118"/>
    </location>
</feature>
<dbReference type="Proteomes" id="UP001595823">
    <property type="component" value="Unassembled WGS sequence"/>
</dbReference>
<feature type="transmembrane region" description="Helical" evidence="2">
    <location>
        <begin position="21"/>
        <end position="40"/>
    </location>
</feature>
<dbReference type="EMBL" id="JBHSDK010000005">
    <property type="protein sequence ID" value="MFC4334399.1"/>
    <property type="molecule type" value="Genomic_DNA"/>
</dbReference>